<evidence type="ECO:0000313" key="1">
    <source>
        <dbReference type="EMBL" id="RRH96683.1"/>
    </source>
</evidence>
<evidence type="ECO:0008006" key="3">
    <source>
        <dbReference type="Google" id="ProtNLM"/>
    </source>
</evidence>
<dbReference type="InterPro" id="IPR011990">
    <property type="entry name" value="TPR-like_helical_dom_sf"/>
</dbReference>
<gene>
    <name evidence="1" type="ORF">EH240_22140</name>
</gene>
<comment type="caution">
    <text evidence="1">The sequence shown here is derived from an EMBL/GenBank/DDBJ whole genome shotgun (WGS) entry which is preliminary data.</text>
</comment>
<dbReference type="SUPFAM" id="SSF81901">
    <property type="entry name" value="HCP-like"/>
    <property type="match status" value="1"/>
</dbReference>
<protein>
    <recommendedName>
        <fullName evidence="3">Sel1 repeat family protein</fullName>
    </recommendedName>
</protein>
<dbReference type="OrthoDB" id="9797030at2"/>
<dbReference type="EMBL" id="RQXT01000030">
    <property type="protein sequence ID" value="RRH96683.1"/>
    <property type="molecule type" value="Genomic_DNA"/>
</dbReference>
<keyword evidence="2" id="KW-1185">Reference proteome</keyword>
<dbReference type="RefSeq" id="WP_125002571.1">
    <property type="nucleotide sequence ID" value="NZ_RQXT01000030.1"/>
</dbReference>
<reference evidence="1 2" key="1">
    <citation type="submission" date="2018-11" db="EMBL/GenBank/DDBJ databases">
        <title>the genome of Mesorhizobium tamadayense DSM 28320.</title>
        <authorList>
            <person name="Gao J."/>
        </authorList>
    </citation>
    <scope>NUCLEOTIDE SEQUENCE [LARGE SCALE GENOMIC DNA]</scope>
    <source>
        <strain evidence="1 2">DSM 28320</strain>
    </source>
</reference>
<proteinExistence type="predicted"/>
<evidence type="ECO:0000313" key="2">
    <source>
        <dbReference type="Proteomes" id="UP000273786"/>
    </source>
</evidence>
<organism evidence="1 2">
    <name type="scientific">Mesorhizobium tamadayense</name>
    <dbReference type="NCBI Taxonomy" id="425306"/>
    <lineage>
        <taxon>Bacteria</taxon>
        <taxon>Pseudomonadati</taxon>
        <taxon>Pseudomonadota</taxon>
        <taxon>Alphaproteobacteria</taxon>
        <taxon>Hyphomicrobiales</taxon>
        <taxon>Phyllobacteriaceae</taxon>
        <taxon>Mesorhizobium</taxon>
    </lineage>
</organism>
<dbReference type="Gene3D" id="1.25.40.10">
    <property type="entry name" value="Tetratricopeptide repeat domain"/>
    <property type="match status" value="1"/>
</dbReference>
<accession>A0A3P3FDC6</accession>
<name>A0A3P3FDC6_9HYPH</name>
<sequence length="84" mass="9488">MAYNQNQDAFSLYRSNRYTEAYQPLLDMERQGSLEATFCLAYMYQEGLGVAKDIGAALSRYRSLGNNGVPRAWFYAGALLEQMG</sequence>
<dbReference type="AlphaFoldDB" id="A0A3P3FDC6"/>
<dbReference type="Proteomes" id="UP000273786">
    <property type="component" value="Unassembled WGS sequence"/>
</dbReference>